<organism evidence="2 3">
    <name type="scientific">Sinobaca qinghaiensis</name>
    <dbReference type="NCBI Taxonomy" id="342944"/>
    <lineage>
        <taxon>Bacteria</taxon>
        <taxon>Bacillati</taxon>
        <taxon>Bacillota</taxon>
        <taxon>Bacilli</taxon>
        <taxon>Bacillales</taxon>
        <taxon>Sporolactobacillaceae</taxon>
        <taxon>Sinobaca</taxon>
    </lineage>
</organism>
<dbReference type="OrthoDB" id="2969327at2"/>
<keyword evidence="3" id="KW-1185">Reference proteome</keyword>
<feature type="region of interest" description="Disordered" evidence="1">
    <location>
        <begin position="106"/>
        <end position="129"/>
    </location>
</feature>
<name>A0A419V837_9BACL</name>
<dbReference type="Proteomes" id="UP000285120">
    <property type="component" value="Unassembled WGS sequence"/>
</dbReference>
<reference evidence="2 3" key="1">
    <citation type="submission" date="2018-09" db="EMBL/GenBank/DDBJ databases">
        <title>Genomic Encyclopedia of Archaeal and Bacterial Type Strains, Phase II (KMG-II): from individual species to whole genera.</title>
        <authorList>
            <person name="Goeker M."/>
        </authorList>
    </citation>
    <scope>NUCLEOTIDE SEQUENCE [LARGE SCALE GENOMIC DNA]</scope>
    <source>
        <strain evidence="2 3">DSM 17008</strain>
    </source>
</reference>
<gene>
    <name evidence="2" type="ORF">ATL39_0466</name>
</gene>
<protein>
    <submittedName>
        <fullName evidence="2">Uncharacterized protein</fullName>
    </submittedName>
</protein>
<evidence type="ECO:0000313" key="3">
    <source>
        <dbReference type="Proteomes" id="UP000285120"/>
    </source>
</evidence>
<dbReference type="AlphaFoldDB" id="A0A419V837"/>
<feature type="region of interest" description="Disordered" evidence="1">
    <location>
        <begin position="1"/>
        <end position="22"/>
    </location>
</feature>
<dbReference type="EMBL" id="RAPK01000006">
    <property type="protein sequence ID" value="RKD76251.1"/>
    <property type="molecule type" value="Genomic_DNA"/>
</dbReference>
<dbReference type="RefSeq" id="WP_120191664.1">
    <property type="nucleotide sequence ID" value="NZ_RAPK01000006.1"/>
</dbReference>
<evidence type="ECO:0000256" key="1">
    <source>
        <dbReference type="SAM" id="MobiDB-lite"/>
    </source>
</evidence>
<comment type="caution">
    <text evidence="2">The sequence shown here is derived from an EMBL/GenBank/DDBJ whole genome shotgun (WGS) entry which is preliminary data.</text>
</comment>
<proteinExistence type="predicted"/>
<evidence type="ECO:0000313" key="2">
    <source>
        <dbReference type="EMBL" id="RKD76251.1"/>
    </source>
</evidence>
<accession>A0A419V837</accession>
<sequence>MKDWKTKRLVLREGTPSSNEGDAAVRRVFDTHLQETLPPKEGILRVQEEVLPGDPVKRVSVHGKLKVKLFKWTLLVVDIPNLHIDLQRTESKAGLKQKNKELEERLRRLESRGTRRLALPGKRKGNTGR</sequence>